<reference evidence="13 14" key="1">
    <citation type="submission" date="2019-12" db="EMBL/GenBank/DDBJ databases">
        <authorList>
            <person name="Xu J."/>
        </authorList>
    </citation>
    <scope>NUCLEOTIDE SEQUENCE [LARGE SCALE GENOMIC DNA]</scope>
    <source>
        <strain evidence="13 14">HX-5-24</strain>
    </source>
</reference>
<evidence type="ECO:0000256" key="6">
    <source>
        <dbReference type="ARBA" id="ARBA00022692"/>
    </source>
</evidence>
<dbReference type="GO" id="GO:0005886">
    <property type="term" value="C:plasma membrane"/>
    <property type="evidence" value="ECO:0007669"/>
    <property type="project" value="UniProtKB-ARBA"/>
</dbReference>
<keyword evidence="9 10" id="KW-0472">Membrane</keyword>
<feature type="transmembrane region" description="Helical" evidence="10">
    <location>
        <begin position="20"/>
        <end position="41"/>
    </location>
</feature>
<evidence type="ECO:0000256" key="2">
    <source>
        <dbReference type="ARBA" id="ARBA00004370"/>
    </source>
</evidence>
<evidence type="ECO:0000256" key="5">
    <source>
        <dbReference type="ARBA" id="ARBA00022679"/>
    </source>
</evidence>
<dbReference type="InterPro" id="IPR005467">
    <property type="entry name" value="His_kinase_dom"/>
</dbReference>
<dbReference type="SMART" id="SM01079">
    <property type="entry name" value="CHASE"/>
    <property type="match status" value="1"/>
</dbReference>
<dbReference type="PANTHER" id="PTHR42878:SF15">
    <property type="entry name" value="BACTERIOPHYTOCHROME"/>
    <property type="match status" value="1"/>
</dbReference>
<dbReference type="InterPro" id="IPR050351">
    <property type="entry name" value="BphY/WalK/GraS-like"/>
</dbReference>
<proteinExistence type="predicted"/>
<keyword evidence="7" id="KW-0418">Kinase</keyword>
<keyword evidence="4" id="KW-0597">Phosphoprotein</keyword>
<dbReference type="SMART" id="SM00388">
    <property type="entry name" value="HisKA"/>
    <property type="match status" value="1"/>
</dbReference>
<dbReference type="Proteomes" id="UP000479692">
    <property type="component" value="Unassembled WGS sequence"/>
</dbReference>
<dbReference type="Pfam" id="PF00512">
    <property type="entry name" value="HisKA"/>
    <property type="match status" value="1"/>
</dbReference>
<dbReference type="FunFam" id="3.30.565.10:FF:000006">
    <property type="entry name" value="Sensor histidine kinase WalK"/>
    <property type="match status" value="1"/>
</dbReference>
<dbReference type="GO" id="GO:0030295">
    <property type="term" value="F:protein kinase activator activity"/>
    <property type="evidence" value="ECO:0007669"/>
    <property type="project" value="TreeGrafter"/>
</dbReference>
<dbReference type="InterPro" id="IPR003594">
    <property type="entry name" value="HATPase_dom"/>
</dbReference>
<dbReference type="SMART" id="SM00387">
    <property type="entry name" value="HATPase_c"/>
    <property type="match status" value="1"/>
</dbReference>
<evidence type="ECO:0000259" key="11">
    <source>
        <dbReference type="PROSITE" id="PS50109"/>
    </source>
</evidence>
<evidence type="ECO:0000256" key="10">
    <source>
        <dbReference type="SAM" id="Phobius"/>
    </source>
</evidence>
<dbReference type="CDD" id="cd00082">
    <property type="entry name" value="HisKA"/>
    <property type="match status" value="1"/>
</dbReference>
<keyword evidence="5" id="KW-0808">Transferase</keyword>
<dbReference type="Pfam" id="PF03924">
    <property type="entry name" value="CHASE"/>
    <property type="match status" value="1"/>
</dbReference>
<evidence type="ECO:0000259" key="12">
    <source>
        <dbReference type="PROSITE" id="PS50839"/>
    </source>
</evidence>
<dbReference type="PROSITE" id="PS50839">
    <property type="entry name" value="CHASE"/>
    <property type="match status" value="1"/>
</dbReference>
<dbReference type="FunFam" id="1.10.287.130:FF:000070">
    <property type="entry name" value="Histidine kinase sensor protein"/>
    <property type="match status" value="1"/>
</dbReference>
<evidence type="ECO:0000256" key="7">
    <source>
        <dbReference type="ARBA" id="ARBA00022777"/>
    </source>
</evidence>
<dbReference type="RefSeq" id="WP_156642399.1">
    <property type="nucleotide sequence ID" value="NZ_WOXT01000003.1"/>
</dbReference>
<comment type="catalytic activity">
    <reaction evidence="1">
        <text>ATP + protein L-histidine = ADP + protein N-phospho-L-histidine.</text>
        <dbReference type="EC" id="2.7.13.3"/>
    </reaction>
</comment>
<accession>A0A7C9HW34</accession>
<dbReference type="EMBL" id="WOXT01000003">
    <property type="protein sequence ID" value="MUV14918.1"/>
    <property type="molecule type" value="Genomic_DNA"/>
</dbReference>
<dbReference type="SUPFAM" id="SSF55874">
    <property type="entry name" value="ATPase domain of HSP90 chaperone/DNA topoisomerase II/histidine kinase"/>
    <property type="match status" value="1"/>
</dbReference>
<evidence type="ECO:0000313" key="14">
    <source>
        <dbReference type="Proteomes" id="UP000479692"/>
    </source>
</evidence>
<dbReference type="InterPro" id="IPR036890">
    <property type="entry name" value="HATPase_C_sf"/>
</dbReference>
<dbReference type="Gene3D" id="3.30.565.10">
    <property type="entry name" value="Histidine kinase-like ATPase, C-terminal domain"/>
    <property type="match status" value="1"/>
</dbReference>
<dbReference type="GO" id="GO:0000156">
    <property type="term" value="F:phosphorelay response regulator activity"/>
    <property type="evidence" value="ECO:0007669"/>
    <property type="project" value="TreeGrafter"/>
</dbReference>
<evidence type="ECO:0000256" key="8">
    <source>
        <dbReference type="ARBA" id="ARBA00022989"/>
    </source>
</evidence>
<gene>
    <name evidence="13" type="ORF">GN331_11955</name>
</gene>
<dbReference type="PANTHER" id="PTHR42878">
    <property type="entry name" value="TWO-COMPONENT HISTIDINE KINASE"/>
    <property type="match status" value="1"/>
</dbReference>
<dbReference type="InterPro" id="IPR004358">
    <property type="entry name" value="Sig_transdc_His_kin-like_C"/>
</dbReference>
<evidence type="ECO:0000256" key="3">
    <source>
        <dbReference type="ARBA" id="ARBA00012438"/>
    </source>
</evidence>
<dbReference type="PROSITE" id="PS50109">
    <property type="entry name" value="HIS_KIN"/>
    <property type="match status" value="1"/>
</dbReference>
<evidence type="ECO:0000313" key="13">
    <source>
        <dbReference type="EMBL" id="MUV14918.1"/>
    </source>
</evidence>
<dbReference type="EC" id="2.7.13.3" evidence="3"/>
<organism evidence="13 14">
    <name type="scientific">Noviluteimonas gilva</name>
    <dbReference type="NCBI Taxonomy" id="2682097"/>
    <lineage>
        <taxon>Bacteria</taxon>
        <taxon>Pseudomonadati</taxon>
        <taxon>Pseudomonadota</taxon>
        <taxon>Gammaproteobacteria</taxon>
        <taxon>Lysobacterales</taxon>
        <taxon>Lysobacteraceae</taxon>
        <taxon>Noviluteimonas</taxon>
    </lineage>
</organism>
<dbReference type="Pfam" id="PF02518">
    <property type="entry name" value="HATPase_c"/>
    <property type="match status" value="1"/>
</dbReference>
<sequence>MPSATRPPAAPDTLRATPGFAGFVLAVLVLIATVALVVTAWHAARENELRSAQAEFHASTEEIVELLQQRLVNYELTIRGGAALFASVARPSPSEWQAYVDGLSLAQRFPAMTGLGYAAYVSRYGMQQLQIDTRDAGRGLLTIWPRGERERYGPILYLEPRTAENLSAVGFDMYSEPARRAAMVAAMHEAMPRMSSRVKLVQDLDPKAGGFLLYVPVFPGGIAPSTVVQRESAITGWVYAPIRAKRFVEVALAPIKRSVTFRLFDVTEGGRELVYGDPNYREGDAAAFHETTTVRAYGRQWRFDFASGPLDDAVPGLAPLRTALIVGLLSSLLLFGIVWSLAHTELRAQRLAARMSLAARRSEARVVALNRSLEARVETRTRELSEANRELETFAYSVSHDLRAPLRAIEGFSRVLDDRYAPVLDDTGRGYLERVRNAAARMSELIEGLLKLSRVARGDLVPERLDLSRMAGEIIADLRTAEPHRPVTVDIAPTLVATADPAMVRSLLLNLLGNAWKFTRDREQAFIAFGQHDDGETFYVQDNGIGFDQAYVDKLFRPFQRLHDDAQFAGEGIGLATVKRIVERHGGTITATGEAGKGAVFAFTLRLPT</sequence>
<dbReference type="Gene3D" id="3.30.450.350">
    <property type="entry name" value="CHASE domain"/>
    <property type="match status" value="1"/>
</dbReference>
<feature type="domain" description="Histidine kinase" evidence="11">
    <location>
        <begin position="397"/>
        <end position="609"/>
    </location>
</feature>
<keyword evidence="14" id="KW-1185">Reference proteome</keyword>
<dbReference type="PRINTS" id="PR00344">
    <property type="entry name" value="BCTRLSENSOR"/>
</dbReference>
<evidence type="ECO:0000256" key="9">
    <source>
        <dbReference type="ARBA" id="ARBA00023136"/>
    </source>
</evidence>
<dbReference type="GO" id="GO:0000155">
    <property type="term" value="F:phosphorelay sensor kinase activity"/>
    <property type="evidence" value="ECO:0007669"/>
    <property type="project" value="InterPro"/>
</dbReference>
<dbReference type="SUPFAM" id="SSF47384">
    <property type="entry name" value="Homodimeric domain of signal transducing histidine kinase"/>
    <property type="match status" value="1"/>
</dbReference>
<dbReference type="GO" id="GO:0007234">
    <property type="term" value="P:osmosensory signaling via phosphorelay pathway"/>
    <property type="evidence" value="ECO:0007669"/>
    <property type="project" value="TreeGrafter"/>
</dbReference>
<comment type="caution">
    <text evidence="13">The sequence shown here is derived from an EMBL/GenBank/DDBJ whole genome shotgun (WGS) entry which is preliminary data.</text>
</comment>
<evidence type="ECO:0000256" key="1">
    <source>
        <dbReference type="ARBA" id="ARBA00000085"/>
    </source>
</evidence>
<protein>
    <recommendedName>
        <fullName evidence="3">histidine kinase</fullName>
        <ecNumber evidence="3">2.7.13.3</ecNumber>
    </recommendedName>
</protein>
<keyword evidence="8 10" id="KW-1133">Transmembrane helix</keyword>
<comment type="subcellular location">
    <subcellularLocation>
        <location evidence="2">Membrane</location>
    </subcellularLocation>
</comment>
<evidence type="ECO:0000256" key="4">
    <source>
        <dbReference type="ARBA" id="ARBA00022553"/>
    </source>
</evidence>
<feature type="domain" description="CHASE" evidence="12">
    <location>
        <begin position="149"/>
        <end position="255"/>
    </location>
</feature>
<keyword evidence="6 10" id="KW-0812">Transmembrane</keyword>
<dbReference type="InterPro" id="IPR006189">
    <property type="entry name" value="CHASE_dom"/>
</dbReference>
<dbReference type="InterPro" id="IPR003661">
    <property type="entry name" value="HisK_dim/P_dom"/>
</dbReference>
<name>A0A7C9HW34_9GAMM</name>
<dbReference type="InterPro" id="IPR042240">
    <property type="entry name" value="CHASE_sf"/>
</dbReference>
<dbReference type="InterPro" id="IPR036097">
    <property type="entry name" value="HisK_dim/P_sf"/>
</dbReference>
<dbReference type="AlphaFoldDB" id="A0A7C9HW34"/>
<dbReference type="Gene3D" id="1.10.287.130">
    <property type="match status" value="1"/>
</dbReference>